<proteinExistence type="predicted"/>
<dbReference type="GO" id="GO:0019005">
    <property type="term" value="C:SCF ubiquitin ligase complex"/>
    <property type="evidence" value="ECO:0007669"/>
    <property type="project" value="TreeGrafter"/>
</dbReference>
<dbReference type="Gene3D" id="3.80.10.10">
    <property type="entry name" value="Ribonuclease Inhibitor"/>
    <property type="match status" value="1"/>
</dbReference>
<evidence type="ECO:0000313" key="2">
    <source>
        <dbReference type="WBParaSite" id="nRc.2.0.1.t14853-RA"/>
    </source>
</evidence>
<dbReference type="GO" id="GO:0031146">
    <property type="term" value="P:SCF-dependent proteasomal ubiquitin-dependent protein catabolic process"/>
    <property type="evidence" value="ECO:0007669"/>
    <property type="project" value="TreeGrafter"/>
</dbReference>
<dbReference type="SMART" id="SM00367">
    <property type="entry name" value="LRR_CC"/>
    <property type="match status" value="2"/>
</dbReference>
<sequence length="227" mass="25484">MAVTRDIAVIRDLLCRCRHLRGLSLENCDLDNDYETCLAISRNGDLKFLNLALSSGVNAEGVSLIARDCRKMIELNLSWTCLDHKTVNSICQLLPNSLLKLNFAGCRSNTMTDESNLTDSCPNLIELDISDCTEITSKSLKMIAERLTSLQVISASRCYAIEPIAYIHYCKHLVELNVFSTIKDESMPVLKRALKNVLVNRNLFSTIARPTVGIRRSSIWGQKTRDD</sequence>
<dbReference type="AlphaFoldDB" id="A0A915IN32"/>
<keyword evidence="1" id="KW-1185">Reference proteome</keyword>
<dbReference type="InterPro" id="IPR032675">
    <property type="entry name" value="LRR_dom_sf"/>
</dbReference>
<dbReference type="OMA" id="FSENNEW"/>
<dbReference type="PANTHER" id="PTHR13318">
    <property type="entry name" value="PARTNER OF PAIRED, ISOFORM B-RELATED"/>
    <property type="match status" value="1"/>
</dbReference>
<dbReference type="InterPro" id="IPR006553">
    <property type="entry name" value="Leu-rich_rpt_Cys-con_subtyp"/>
</dbReference>
<organism evidence="1 2">
    <name type="scientific">Romanomermis culicivorax</name>
    <name type="common">Nematode worm</name>
    <dbReference type="NCBI Taxonomy" id="13658"/>
    <lineage>
        <taxon>Eukaryota</taxon>
        <taxon>Metazoa</taxon>
        <taxon>Ecdysozoa</taxon>
        <taxon>Nematoda</taxon>
        <taxon>Enoplea</taxon>
        <taxon>Dorylaimia</taxon>
        <taxon>Mermithida</taxon>
        <taxon>Mermithoidea</taxon>
        <taxon>Mermithidae</taxon>
        <taxon>Romanomermis</taxon>
    </lineage>
</organism>
<accession>A0A915IN32</accession>
<dbReference type="Proteomes" id="UP000887565">
    <property type="component" value="Unplaced"/>
</dbReference>
<dbReference type="WBParaSite" id="nRc.2.0.1.t14853-RA">
    <property type="protein sequence ID" value="nRc.2.0.1.t14853-RA"/>
    <property type="gene ID" value="nRc.2.0.1.g14853"/>
</dbReference>
<reference evidence="2" key="1">
    <citation type="submission" date="2022-11" db="UniProtKB">
        <authorList>
            <consortium name="WormBaseParasite"/>
        </authorList>
    </citation>
    <scope>IDENTIFICATION</scope>
</reference>
<protein>
    <submittedName>
        <fullName evidence="2">Uncharacterized protein</fullName>
    </submittedName>
</protein>
<dbReference type="SUPFAM" id="SSF52047">
    <property type="entry name" value="RNI-like"/>
    <property type="match status" value="1"/>
</dbReference>
<evidence type="ECO:0000313" key="1">
    <source>
        <dbReference type="Proteomes" id="UP000887565"/>
    </source>
</evidence>
<name>A0A915IN32_ROMCU</name>